<sequence length="70" mass="7748">MNYLCYLFLIAVLFTESSAIDCYECSTADSGCGEVPDEEMLILDQKVTSGCNSCVKEFESLGTRHILILN</sequence>
<organism evidence="2 3">
    <name type="scientific">Mya arenaria</name>
    <name type="common">Soft-shell clam</name>
    <dbReference type="NCBI Taxonomy" id="6604"/>
    <lineage>
        <taxon>Eukaryota</taxon>
        <taxon>Metazoa</taxon>
        <taxon>Spiralia</taxon>
        <taxon>Lophotrochozoa</taxon>
        <taxon>Mollusca</taxon>
        <taxon>Bivalvia</taxon>
        <taxon>Autobranchia</taxon>
        <taxon>Heteroconchia</taxon>
        <taxon>Euheterodonta</taxon>
        <taxon>Imparidentia</taxon>
        <taxon>Neoheterodontei</taxon>
        <taxon>Myida</taxon>
        <taxon>Myoidea</taxon>
        <taxon>Myidae</taxon>
        <taxon>Mya</taxon>
    </lineage>
</organism>
<dbReference type="EMBL" id="CP111012">
    <property type="protein sequence ID" value="WAQ93698.1"/>
    <property type="molecule type" value="Genomic_DNA"/>
</dbReference>
<gene>
    <name evidence="2" type="ORF">MAR_006169</name>
</gene>
<proteinExistence type="predicted"/>
<feature type="signal peptide" evidence="1">
    <location>
        <begin position="1"/>
        <end position="19"/>
    </location>
</feature>
<evidence type="ECO:0000313" key="3">
    <source>
        <dbReference type="Proteomes" id="UP001164746"/>
    </source>
</evidence>
<evidence type="ECO:0000256" key="1">
    <source>
        <dbReference type="SAM" id="SignalP"/>
    </source>
</evidence>
<reference evidence="2" key="1">
    <citation type="submission" date="2022-11" db="EMBL/GenBank/DDBJ databases">
        <title>Centuries of genome instability and evolution in soft-shell clam transmissible cancer (bioRxiv).</title>
        <authorList>
            <person name="Hart S.F.M."/>
            <person name="Yonemitsu M.A."/>
            <person name="Giersch R.M."/>
            <person name="Beal B.F."/>
            <person name="Arriagada G."/>
            <person name="Davis B.W."/>
            <person name="Ostrander E.A."/>
            <person name="Goff S.P."/>
            <person name="Metzger M.J."/>
        </authorList>
    </citation>
    <scope>NUCLEOTIDE SEQUENCE</scope>
    <source>
        <strain evidence="2">MELC-2E11</strain>
        <tissue evidence="2">Siphon/mantle</tissue>
    </source>
</reference>
<accession>A0ABY7D9T0</accession>
<evidence type="ECO:0000313" key="2">
    <source>
        <dbReference type="EMBL" id="WAQ93698.1"/>
    </source>
</evidence>
<name>A0ABY7D9T0_MYAAR</name>
<keyword evidence="3" id="KW-1185">Reference proteome</keyword>
<dbReference type="Proteomes" id="UP001164746">
    <property type="component" value="Chromosome 1"/>
</dbReference>
<feature type="chain" id="PRO_5046133324" evidence="1">
    <location>
        <begin position="20"/>
        <end position="70"/>
    </location>
</feature>
<protein>
    <submittedName>
        <fullName evidence="2">Uncharacterized protein</fullName>
    </submittedName>
</protein>
<keyword evidence="1" id="KW-0732">Signal</keyword>